<keyword evidence="3" id="KW-1185">Reference proteome</keyword>
<protein>
    <submittedName>
        <fullName evidence="2">Uncharacterized protein</fullName>
    </submittedName>
</protein>
<gene>
    <name evidence="2" type="ORF">AERYTH_10670</name>
</gene>
<evidence type="ECO:0000313" key="2">
    <source>
        <dbReference type="EMBL" id="ALX05131.1"/>
    </source>
</evidence>
<dbReference type="RefSeq" id="WP_067858339.1">
    <property type="nucleotide sequence ID" value="NZ_CP011502.1"/>
</dbReference>
<evidence type="ECO:0000313" key="3">
    <source>
        <dbReference type="Proteomes" id="UP000067689"/>
    </source>
</evidence>
<evidence type="ECO:0000256" key="1">
    <source>
        <dbReference type="SAM" id="MobiDB-lite"/>
    </source>
</evidence>
<dbReference type="PATRIC" id="fig|2041.4.peg.2231"/>
<organism evidence="2 3">
    <name type="scientific">Aeromicrobium erythreum</name>
    <dbReference type="NCBI Taxonomy" id="2041"/>
    <lineage>
        <taxon>Bacteria</taxon>
        <taxon>Bacillati</taxon>
        <taxon>Actinomycetota</taxon>
        <taxon>Actinomycetes</taxon>
        <taxon>Propionibacteriales</taxon>
        <taxon>Nocardioidaceae</taxon>
        <taxon>Aeromicrobium</taxon>
    </lineage>
</organism>
<name>A0A0U4CAU1_9ACTN</name>
<sequence>MPEDEVGSLGQETLKLLRALAVDTESVADAVRDAPDPDAPAPDHTGTEAGSQHVCTTSWCPVCQVVGFVKDNPEVVEEVALAALHLARTVRDAFEAATRTAAPADDEEETRP</sequence>
<dbReference type="AlphaFoldDB" id="A0A0U4CAU1"/>
<dbReference type="EMBL" id="CP011502">
    <property type="protein sequence ID" value="ALX05131.1"/>
    <property type="molecule type" value="Genomic_DNA"/>
</dbReference>
<dbReference type="Proteomes" id="UP000067689">
    <property type="component" value="Chromosome"/>
</dbReference>
<proteinExistence type="predicted"/>
<dbReference type="OrthoDB" id="5244810at2"/>
<dbReference type="KEGG" id="aer:AERYTH_10670"/>
<accession>A0A0U4CAU1</accession>
<reference evidence="2 3" key="1">
    <citation type="journal article" date="1991" name="Int. J. Syst. Bacteriol.">
        <title>Description of the erythromycin-producing bacterium Arthrobacter sp. strain NRRL B-3381 as Aeromicrobium erythreum gen. nov., sp. nov.</title>
        <authorList>
            <person name="Miller E.S."/>
            <person name="Woese C.R."/>
            <person name="Brenner S."/>
        </authorList>
    </citation>
    <scope>NUCLEOTIDE SEQUENCE [LARGE SCALE GENOMIC DNA]</scope>
    <source>
        <strain evidence="2 3">AR18</strain>
    </source>
</reference>
<dbReference type="STRING" id="2041.AERYTH_10670"/>
<feature type="region of interest" description="Disordered" evidence="1">
    <location>
        <begin position="28"/>
        <end position="51"/>
    </location>
</feature>